<proteinExistence type="predicted"/>
<feature type="compositionally biased region" description="Basic and acidic residues" evidence="1">
    <location>
        <begin position="36"/>
        <end position="58"/>
    </location>
</feature>
<sequence>MIVKGVADVAVSIIFIGLIRLYEFSGRSSAKFFVDDDKEGYKGNDADTVDKGSDREQGVAENGEGEIEEEEANSESERSDEEWETDDGEESDEVGAVCEQAAEMRGNSEQSNSKQPEIRRVHFKVSLQHDDLIVQRSAIPEWAGRGETLLFRALQSLSVCDGVVWDRTSRS</sequence>
<dbReference type="WBParaSite" id="ALUE_0000094101-mRNA-1">
    <property type="protein sequence ID" value="ALUE_0000094101-mRNA-1"/>
    <property type="gene ID" value="ALUE_0000094101"/>
</dbReference>
<organism evidence="2 3">
    <name type="scientific">Ascaris lumbricoides</name>
    <name type="common">Giant roundworm</name>
    <dbReference type="NCBI Taxonomy" id="6252"/>
    <lineage>
        <taxon>Eukaryota</taxon>
        <taxon>Metazoa</taxon>
        <taxon>Ecdysozoa</taxon>
        <taxon>Nematoda</taxon>
        <taxon>Chromadorea</taxon>
        <taxon>Rhabditida</taxon>
        <taxon>Spirurina</taxon>
        <taxon>Ascaridomorpha</taxon>
        <taxon>Ascaridoidea</taxon>
        <taxon>Ascarididae</taxon>
        <taxon>Ascaris</taxon>
    </lineage>
</organism>
<feature type="region of interest" description="Disordered" evidence="1">
    <location>
        <begin position="36"/>
        <end position="116"/>
    </location>
</feature>
<dbReference type="Proteomes" id="UP000036681">
    <property type="component" value="Unplaced"/>
</dbReference>
<feature type="compositionally biased region" description="Acidic residues" evidence="1">
    <location>
        <begin position="63"/>
        <end position="93"/>
    </location>
</feature>
<keyword evidence="2" id="KW-1185">Reference proteome</keyword>
<dbReference type="AlphaFoldDB" id="A0A0M3HHE6"/>
<evidence type="ECO:0000313" key="3">
    <source>
        <dbReference type="WBParaSite" id="ALUE_0000094101-mRNA-1"/>
    </source>
</evidence>
<name>A0A0M3HHE6_ASCLU</name>
<protein>
    <submittedName>
        <fullName evidence="3">Uncharacterized protein</fullName>
    </submittedName>
</protein>
<accession>A0A0M3HHE6</accession>
<evidence type="ECO:0000256" key="1">
    <source>
        <dbReference type="SAM" id="MobiDB-lite"/>
    </source>
</evidence>
<evidence type="ECO:0000313" key="2">
    <source>
        <dbReference type="Proteomes" id="UP000036681"/>
    </source>
</evidence>
<reference evidence="3" key="1">
    <citation type="submission" date="2017-02" db="UniProtKB">
        <authorList>
            <consortium name="WormBaseParasite"/>
        </authorList>
    </citation>
    <scope>IDENTIFICATION</scope>
</reference>